<name>A0A6C0NTB0_9BACL</name>
<comment type="similarity">
    <text evidence="2">Belongs to the UPF0702 family.</text>
</comment>
<evidence type="ECO:0000256" key="7">
    <source>
        <dbReference type="SAM" id="Phobius"/>
    </source>
</evidence>
<dbReference type="Gene3D" id="3.30.240.20">
    <property type="entry name" value="bsu07140 like domains"/>
    <property type="match status" value="2"/>
</dbReference>
<keyword evidence="4 7" id="KW-0812">Transmembrane</keyword>
<keyword evidence="6 7" id="KW-0472">Membrane</keyword>
<dbReference type="InterPro" id="IPR007353">
    <property type="entry name" value="DUF421"/>
</dbReference>
<dbReference type="KEGG" id="prz:GZH47_00455"/>
<dbReference type="Proteomes" id="UP000479114">
    <property type="component" value="Chromosome"/>
</dbReference>
<evidence type="ECO:0000313" key="10">
    <source>
        <dbReference type="Proteomes" id="UP000479114"/>
    </source>
</evidence>
<keyword evidence="10" id="KW-1185">Reference proteome</keyword>
<evidence type="ECO:0000256" key="5">
    <source>
        <dbReference type="ARBA" id="ARBA00022989"/>
    </source>
</evidence>
<evidence type="ECO:0000259" key="8">
    <source>
        <dbReference type="Pfam" id="PF04239"/>
    </source>
</evidence>
<evidence type="ECO:0000256" key="2">
    <source>
        <dbReference type="ARBA" id="ARBA00006448"/>
    </source>
</evidence>
<proteinExistence type="inferred from homology"/>
<keyword evidence="3" id="KW-1003">Cell membrane</keyword>
<gene>
    <name evidence="9" type="ORF">GZH47_00455</name>
</gene>
<reference evidence="9 10" key="1">
    <citation type="submission" date="2020-02" db="EMBL/GenBank/DDBJ databases">
        <title>Paenibacillus sp. nov., isolated from rhizosphere soil of tomato.</title>
        <authorList>
            <person name="Weon H.-Y."/>
            <person name="Lee S.A."/>
        </authorList>
    </citation>
    <scope>NUCLEOTIDE SEQUENCE [LARGE SCALE GENOMIC DNA]</scope>
    <source>
        <strain evidence="9 10">14171R-81</strain>
    </source>
</reference>
<protein>
    <submittedName>
        <fullName evidence="9">DUF421 domain-containing protein</fullName>
    </submittedName>
</protein>
<dbReference type="AlphaFoldDB" id="A0A6C0NTB0"/>
<evidence type="ECO:0000256" key="1">
    <source>
        <dbReference type="ARBA" id="ARBA00004651"/>
    </source>
</evidence>
<dbReference type="PANTHER" id="PTHR34582:SF7">
    <property type="entry name" value="UPF0702 TRANSMEMBRANE PROTEIN YDFS"/>
    <property type="match status" value="1"/>
</dbReference>
<feature type="transmembrane region" description="Helical" evidence="7">
    <location>
        <begin position="33"/>
        <end position="53"/>
    </location>
</feature>
<evidence type="ECO:0000313" key="9">
    <source>
        <dbReference type="EMBL" id="QHW29449.1"/>
    </source>
</evidence>
<dbReference type="RefSeq" id="WP_162638019.1">
    <property type="nucleotide sequence ID" value="NZ_CP048286.1"/>
</dbReference>
<feature type="transmembrane region" description="Helical" evidence="7">
    <location>
        <begin position="59"/>
        <end position="79"/>
    </location>
</feature>
<dbReference type="Pfam" id="PF04239">
    <property type="entry name" value="DUF421"/>
    <property type="match status" value="1"/>
</dbReference>
<dbReference type="GO" id="GO:0005886">
    <property type="term" value="C:plasma membrane"/>
    <property type="evidence" value="ECO:0007669"/>
    <property type="project" value="UniProtKB-SubCell"/>
</dbReference>
<evidence type="ECO:0000256" key="3">
    <source>
        <dbReference type="ARBA" id="ARBA00022475"/>
    </source>
</evidence>
<accession>A0A6C0NTB0</accession>
<organism evidence="9 10">
    <name type="scientific">Paenibacillus rhizovicinus</name>
    <dbReference type="NCBI Taxonomy" id="2704463"/>
    <lineage>
        <taxon>Bacteria</taxon>
        <taxon>Bacillati</taxon>
        <taxon>Bacillota</taxon>
        <taxon>Bacilli</taxon>
        <taxon>Bacillales</taxon>
        <taxon>Paenibacillaceae</taxon>
        <taxon>Paenibacillus</taxon>
    </lineage>
</organism>
<dbReference type="PANTHER" id="PTHR34582">
    <property type="entry name" value="UPF0702 TRANSMEMBRANE PROTEIN YCAP"/>
    <property type="match status" value="1"/>
</dbReference>
<dbReference type="InterPro" id="IPR023090">
    <property type="entry name" value="UPF0702_alpha/beta_dom_sf"/>
</dbReference>
<keyword evidence="5 7" id="KW-1133">Transmembrane helix</keyword>
<dbReference type="EMBL" id="CP048286">
    <property type="protein sequence ID" value="QHW29449.1"/>
    <property type="molecule type" value="Genomic_DNA"/>
</dbReference>
<feature type="transmembrane region" description="Helical" evidence="7">
    <location>
        <begin position="7"/>
        <end position="26"/>
    </location>
</feature>
<evidence type="ECO:0000256" key="6">
    <source>
        <dbReference type="ARBA" id="ARBA00023136"/>
    </source>
</evidence>
<evidence type="ECO:0000256" key="4">
    <source>
        <dbReference type="ARBA" id="ARBA00022692"/>
    </source>
</evidence>
<feature type="domain" description="YetF C-terminal" evidence="8">
    <location>
        <begin position="82"/>
        <end position="214"/>
    </location>
</feature>
<comment type="subcellular location">
    <subcellularLocation>
        <location evidence="1">Cell membrane</location>
        <topology evidence="1">Multi-pass membrane protein</topology>
    </subcellularLocation>
</comment>
<sequence length="229" mass="25740">MPTWVEIMLRTLSAVSILFIMTKILGKRQVSQLSLFEYITGASLGNISAYIALDSDQKWYLGVLALATWVLVSVLMEYATLWSRWVRGIVDGKGTVLVEKGTIIKKNMNKVRVTLDEFMMQMRGNSIQQLADVEYAVMEANGEITFLLTKEQQPLTAKTLGLTVQPEREPQSVVMDGFVIEDTLRRSGFNRIWLSKQLSENGVDLDEVYLAQVDDTGKITIQTGDRAIP</sequence>